<dbReference type="AlphaFoldDB" id="A0AAV9QZ24"/>
<accession>A0AAV9QZ24</accession>
<proteinExistence type="predicted"/>
<name>A0AAV9QZ24_9TELE</name>
<sequence length="127" mass="14458">MKKPEKTFFKTTLKDSIKKRKKTLPQHFFRCLELLVQPIDLVNSFQADIWHGWDKRSIFGKGNSSPHLWLTSRIKYIGCGVYQPTSPEFGNGERNDLLVVGISNPLVGLAWMAIHARVTTTTTQADL</sequence>
<evidence type="ECO:0000313" key="2">
    <source>
        <dbReference type="Proteomes" id="UP001311232"/>
    </source>
</evidence>
<dbReference type="EMBL" id="JAHHUM010002649">
    <property type="protein sequence ID" value="KAK5601759.1"/>
    <property type="molecule type" value="Genomic_DNA"/>
</dbReference>
<evidence type="ECO:0000313" key="1">
    <source>
        <dbReference type="EMBL" id="KAK5601759.1"/>
    </source>
</evidence>
<organism evidence="1 2">
    <name type="scientific">Crenichthys baileyi</name>
    <name type="common">White River springfish</name>
    <dbReference type="NCBI Taxonomy" id="28760"/>
    <lineage>
        <taxon>Eukaryota</taxon>
        <taxon>Metazoa</taxon>
        <taxon>Chordata</taxon>
        <taxon>Craniata</taxon>
        <taxon>Vertebrata</taxon>
        <taxon>Euteleostomi</taxon>
        <taxon>Actinopterygii</taxon>
        <taxon>Neopterygii</taxon>
        <taxon>Teleostei</taxon>
        <taxon>Neoteleostei</taxon>
        <taxon>Acanthomorphata</taxon>
        <taxon>Ovalentaria</taxon>
        <taxon>Atherinomorphae</taxon>
        <taxon>Cyprinodontiformes</taxon>
        <taxon>Goodeidae</taxon>
        <taxon>Crenichthys</taxon>
    </lineage>
</organism>
<comment type="caution">
    <text evidence="1">The sequence shown here is derived from an EMBL/GenBank/DDBJ whole genome shotgun (WGS) entry which is preliminary data.</text>
</comment>
<reference evidence="1 2" key="1">
    <citation type="submission" date="2021-06" db="EMBL/GenBank/DDBJ databases">
        <authorList>
            <person name="Palmer J.M."/>
        </authorList>
    </citation>
    <scope>NUCLEOTIDE SEQUENCE [LARGE SCALE GENOMIC DNA]</scope>
    <source>
        <strain evidence="1 2">MEX-2019</strain>
        <tissue evidence="1">Muscle</tissue>
    </source>
</reference>
<keyword evidence="2" id="KW-1185">Reference proteome</keyword>
<protein>
    <submittedName>
        <fullName evidence="1">Uncharacterized protein</fullName>
    </submittedName>
</protein>
<dbReference type="Proteomes" id="UP001311232">
    <property type="component" value="Unassembled WGS sequence"/>
</dbReference>
<gene>
    <name evidence="1" type="ORF">CRENBAI_021004</name>
</gene>